<evidence type="ECO:0000256" key="1">
    <source>
        <dbReference type="SAM" id="Coils"/>
    </source>
</evidence>
<reference evidence="3" key="1">
    <citation type="journal article" date="2020" name="Stud. Mycol.">
        <title>101 Dothideomycetes genomes: a test case for predicting lifestyles and emergence of pathogens.</title>
        <authorList>
            <person name="Haridas S."/>
            <person name="Albert R."/>
            <person name="Binder M."/>
            <person name="Bloem J."/>
            <person name="Labutti K."/>
            <person name="Salamov A."/>
            <person name="Andreopoulos B."/>
            <person name="Baker S."/>
            <person name="Barry K."/>
            <person name="Bills G."/>
            <person name="Bluhm B."/>
            <person name="Cannon C."/>
            <person name="Castanera R."/>
            <person name="Culley D."/>
            <person name="Daum C."/>
            <person name="Ezra D."/>
            <person name="Gonzalez J."/>
            <person name="Henrissat B."/>
            <person name="Kuo A."/>
            <person name="Liang C."/>
            <person name="Lipzen A."/>
            <person name="Lutzoni F."/>
            <person name="Magnuson J."/>
            <person name="Mondo S."/>
            <person name="Nolan M."/>
            <person name="Ohm R."/>
            <person name="Pangilinan J."/>
            <person name="Park H.-J."/>
            <person name="Ramirez L."/>
            <person name="Alfaro M."/>
            <person name="Sun H."/>
            <person name="Tritt A."/>
            <person name="Yoshinaga Y."/>
            <person name="Zwiers L.-H."/>
            <person name="Turgeon B."/>
            <person name="Goodwin S."/>
            <person name="Spatafora J."/>
            <person name="Crous P."/>
            <person name="Grigoriev I."/>
        </authorList>
    </citation>
    <scope>NUCLEOTIDE SEQUENCE</scope>
    <source>
        <strain evidence="3">CBS 130266</strain>
    </source>
</reference>
<feature type="compositionally biased region" description="Low complexity" evidence="2">
    <location>
        <begin position="343"/>
        <end position="367"/>
    </location>
</feature>
<feature type="region of interest" description="Disordered" evidence="2">
    <location>
        <begin position="276"/>
        <end position="324"/>
    </location>
</feature>
<dbReference type="AlphaFoldDB" id="A0A9P4P3K4"/>
<comment type="caution">
    <text evidence="3">The sequence shown here is derived from an EMBL/GenBank/DDBJ whole genome shotgun (WGS) entry which is preliminary data.</text>
</comment>
<proteinExistence type="predicted"/>
<feature type="compositionally biased region" description="Basic residues" evidence="2">
    <location>
        <begin position="292"/>
        <end position="301"/>
    </location>
</feature>
<keyword evidence="4" id="KW-1185">Reference proteome</keyword>
<feature type="region of interest" description="Disordered" evidence="2">
    <location>
        <begin position="653"/>
        <end position="673"/>
    </location>
</feature>
<sequence length="712" mass="78094">MSLMFALQALLTRHESYVADAEEDRRRMELKVECLEREKRELEGRNKETVEENRRLLDQLESLNTACAESEMKVLSMTELLRSTDQELERLNGLVARTEGLQLQLARLEDEQASLHATLAITKEEEHAVLLQWQKAERTILSLQDQIDKIEFDAREERERHTELIARMDRRRAVEAELRNSRSQLDSAKKRKSQQPDDNGGNVVSHFVKDILQDNANLQLGIVELKEMLDRSNEEVERLRQVMEQPDLASPLTTPTQNLGSELNTKELHVHHHYHAPTTAAAQSTKPLRPQIARRARKKRTGLTSGSSSGYTTPRSSISAIHSPARGSAASAILSQTSVTIPQQRSQRWSIQSSQTGYTNSSSLPSSPYTDSVFDRVFSDIGTDLSHPTSPESGGVLSPFASSALGNADYQRSDSIPRLSLDGSMRTVSESTVPLAQQLSKTVKANNKGKVKRESFTPDFDAWQAGHSIILEEDEDLDVFCKDATKQEASTEDSEYSPLKAFAPKLRRAASHESLMSVSGMDIHTLQSRPSQLLAGHRLLSASPATGSSSQAVLSGTSATAIRPTLSRFDNDSRSYLSGIAANQRKPMAKKASVGNLGQRVGGWVRGRWGYAPDDAATVLPKTAITVANAVAKPDTVSTHSLPKSVRSISSSVVSADGSIPDSPRKPSLVMRPPGINQSGPIFGFAPEARVAKRVVSTGVDVAALRECLENG</sequence>
<name>A0A9P4P3K4_9PEZI</name>
<dbReference type="OrthoDB" id="4088568at2759"/>
<feature type="region of interest" description="Disordered" evidence="2">
    <location>
        <begin position="339"/>
        <end position="367"/>
    </location>
</feature>
<dbReference type="EMBL" id="MU007012">
    <property type="protein sequence ID" value="KAF2435956.1"/>
    <property type="molecule type" value="Genomic_DNA"/>
</dbReference>
<organism evidence="3 4">
    <name type="scientific">Tothia fuscella</name>
    <dbReference type="NCBI Taxonomy" id="1048955"/>
    <lineage>
        <taxon>Eukaryota</taxon>
        <taxon>Fungi</taxon>
        <taxon>Dikarya</taxon>
        <taxon>Ascomycota</taxon>
        <taxon>Pezizomycotina</taxon>
        <taxon>Dothideomycetes</taxon>
        <taxon>Pleosporomycetidae</taxon>
        <taxon>Venturiales</taxon>
        <taxon>Cylindrosympodiaceae</taxon>
        <taxon>Tothia</taxon>
    </lineage>
</organism>
<accession>A0A9P4P3K4</accession>
<protein>
    <submittedName>
        <fullName evidence="3">Uncharacterized protein</fullName>
    </submittedName>
</protein>
<feature type="compositionally biased region" description="Low complexity" evidence="2">
    <location>
        <begin position="302"/>
        <end position="319"/>
    </location>
</feature>
<feature type="region of interest" description="Disordered" evidence="2">
    <location>
        <begin position="176"/>
        <end position="203"/>
    </location>
</feature>
<evidence type="ECO:0000313" key="4">
    <source>
        <dbReference type="Proteomes" id="UP000800235"/>
    </source>
</evidence>
<gene>
    <name evidence="3" type="ORF">EJ08DRAFT_296647</name>
</gene>
<dbReference type="Proteomes" id="UP000800235">
    <property type="component" value="Unassembled WGS sequence"/>
</dbReference>
<feature type="coiled-coil region" evidence="1">
    <location>
        <begin position="215"/>
        <end position="245"/>
    </location>
</feature>
<evidence type="ECO:0000256" key="2">
    <source>
        <dbReference type="SAM" id="MobiDB-lite"/>
    </source>
</evidence>
<keyword evidence="1" id="KW-0175">Coiled coil</keyword>
<evidence type="ECO:0000313" key="3">
    <source>
        <dbReference type="EMBL" id="KAF2435956.1"/>
    </source>
</evidence>